<reference evidence="2" key="1">
    <citation type="submission" date="2021-07" db="EMBL/GenBank/DDBJ databases">
        <authorList>
            <person name="Catto M.A."/>
            <person name="Jacobson A."/>
            <person name="Kennedy G."/>
            <person name="Labadie P."/>
            <person name="Hunt B.G."/>
            <person name="Srinivasan R."/>
        </authorList>
    </citation>
    <scope>NUCLEOTIDE SEQUENCE</scope>
    <source>
        <strain evidence="2">PL_HMW_Pooled</strain>
        <tissue evidence="2">Head</tissue>
    </source>
</reference>
<keyword evidence="2" id="KW-0645">Protease</keyword>
<comment type="caution">
    <text evidence="2">The sequence shown here is derived from an EMBL/GenBank/DDBJ whole genome shotgun (WGS) entry which is preliminary data.</text>
</comment>
<proteinExistence type="predicted"/>
<dbReference type="Proteomes" id="UP001219518">
    <property type="component" value="Unassembled WGS sequence"/>
</dbReference>
<name>A0AAE1LCJ6_9NEOP</name>
<dbReference type="GO" id="GO:0004177">
    <property type="term" value="F:aminopeptidase activity"/>
    <property type="evidence" value="ECO:0007669"/>
    <property type="project" value="UniProtKB-KW"/>
</dbReference>
<keyword evidence="2" id="KW-0378">Hydrolase</keyword>
<sequence>MKDLIWYHRELVTTSPAQRNWRGILIALLVIVAVLGLIMFSIVLLSPPDEGPRVRGDKFSLRDITESMFSPAPFNGSWISGK</sequence>
<gene>
    <name evidence="2" type="ORF">KUF71_023881</name>
</gene>
<keyword evidence="1" id="KW-0812">Transmembrane</keyword>
<protein>
    <submittedName>
        <fullName evidence="2">Dipeptidyl aminopeptidase-like protein 6</fullName>
    </submittedName>
</protein>
<accession>A0AAE1LCJ6</accession>
<feature type="transmembrane region" description="Helical" evidence="1">
    <location>
        <begin position="21"/>
        <end position="45"/>
    </location>
</feature>
<keyword evidence="1" id="KW-1133">Transmembrane helix</keyword>
<keyword evidence="1" id="KW-0472">Membrane</keyword>
<evidence type="ECO:0000313" key="2">
    <source>
        <dbReference type="EMBL" id="KAK3914480.1"/>
    </source>
</evidence>
<reference evidence="2" key="2">
    <citation type="journal article" date="2023" name="BMC Genomics">
        <title>Pest status, molecular evolution, and epigenetic factors derived from the genome assembly of Frankliniella fusca, a thysanopteran phytovirus vector.</title>
        <authorList>
            <person name="Catto M.A."/>
            <person name="Labadie P.E."/>
            <person name="Jacobson A.L."/>
            <person name="Kennedy G.G."/>
            <person name="Srinivasan R."/>
            <person name="Hunt B.G."/>
        </authorList>
    </citation>
    <scope>NUCLEOTIDE SEQUENCE</scope>
    <source>
        <strain evidence="2">PL_HMW_Pooled</strain>
    </source>
</reference>
<evidence type="ECO:0000313" key="3">
    <source>
        <dbReference type="Proteomes" id="UP001219518"/>
    </source>
</evidence>
<keyword evidence="2" id="KW-0031">Aminopeptidase</keyword>
<dbReference type="EMBL" id="JAHWGI010000382">
    <property type="protein sequence ID" value="KAK3914480.1"/>
    <property type="molecule type" value="Genomic_DNA"/>
</dbReference>
<keyword evidence="3" id="KW-1185">Reference proteome</keyword>
<organism evidence="2 3">
    <name type="scientific">Frankliniella fusca</name>
    <dbReference type="NCBI Taxonomy" id="407009"/>
    <lineage>
        <taxon>Eukaryota</taxon>
        <taxon>Metazoa</taxon>
        <taxon>Ecdysozoa</taxon>
        <taxon>Arthropoda</taxon>
        <taxon>Hexapoda</taxon>
        <taxon>Insecta</taxon>
        <taxon>Pterygota</taxon>
        <taxon>Neoptera</taxon>
        <taxon>Paraneoptera</taxon>
        <taxon>Thysanoptera</taxon>
        <taxon>Terebrantia</taxon>
        <taxon>Thripoidea</taxon>
        <taxon>Thripidae</taxon>
        <taxon>Frankliniella</taxon>
    </lineage>
</organism>
<evidence type="ECO:0000256" key="1">
    <source>
        <dbReference type="SAM" id="Phobius"/>
    </source>
</evidence>
<dbReference type="AlphaFoldDB" id="A0AAE1LCJ6"/>